<dbReference type="AlphaFoldDB" id="A0A7I7QNT1"/>
<evidence type="ECO:0000313" key="7">
    <source>
        <dbReference type="Proteomes" id="UP000467193"/>
    </source>
</evidence>
<dbReference type="RefSeq" id="WP_163796345.1">
    <property type="nucleotide sequence ID" value="NZ_AP022588.1"/>
</dbReference>
<evidence type="ECO:0000256" key="2">
    <source>
        <dbReference type="ARBA" id="ARBA00022857"/>
    </source>
</evidence>
<evidence type="ECO:0000259" key="5">
    <source>
        <dbReference type="Pfam" id="PF00171"/>
    </source>
</evidence>
<evidence type="ECO:0000313" key="6">
    <source>
        <dbReference type="EMBL" id="BBY27466.1"/>
    </source>
</evidence>
<dbReference type="Gene3D" id="3.40.309.10">
    <property type="entry name" value="Aldehyde Dehydrogenase, Chain A, domain 2"/>
    <property type="match status" value="1"/>
</dbReference>
<dbReference type="Gene3D" id="3.40.605.10">
    <property type="entry name" value="Aldehyde Dehydrogenase, Chain A, domain 1"/>
    <property type="match status" value="1"/>
</dbReference>
<dbReference type="InterPro" id="IPR016161">
    <property type="entry name" value="Ald_DH/histidinol_DH"/>
</dbReference>
<evidence type="ECO:0000256" key="3">
    <source>
        <dbReference type="ARBA" id="ARBA00023002"/>
    </source>
</evidence>
<proteinExistence type="inferred from homology"/>
<dbReference type="InterPro" id="IPR016163">
    <property type="entry name" value="Ald_DH_C"/>
</dbReference>
<dbReference type="InterPro" id="IPR015590">
    <property type="entry name" value="Aldehyde_DH_dom"/>
</dbReference>
<accession>A0A7I7QNT1</accession>
<evidence type="ECO:0000256" key="1">
    <source>
        <dbReference type="ARBA" id="ARBA00009986"/>
    </source>
</evidence>
<protein>
    <submittedName>
        <fullName evidence="6">Succinate-semialdehyde dehydrogenase</fullName>
    </submittedName>
</protein>
<name>A0A7I7QNT1_9MYCO</name>
<reference evidence="6 7" key="1">
    <citation type="journal article" date="2019" name="Emerg. Microbes Infect.">
        <title>Comprehensive subspecies identification of 175 nontuberculous mycobacteria species based on 7547 genomic profiles.</title>
        <authorList>
            <person name="Matsumoto Y."/>
            <person name="Kinjo T."/>
            <person name="Motooka D."/>
            <person name="Nabeya D."/>
            <person name="Jung N."/>
            <person name="Uechi K."/>
            <person name="Horii T."/>
            <person name="Iida T."/>
            <person name="Fujita J."/>
            <person name="Nakamura S."/>
        </authorList>
    </citation>
    <scope>NUCLEOTIDE SEQUENCE [LARGE SCALE GENOMIC DNA]</scope>
    <source>
        <strain evidence="6 7">JCM 17899</strain>
    </source>
</reference>
<gene>
    <name evidence="6" type="ORF">MSEDJ_15620</name>
</gene>
<dbReference type="CDD" id="cd07100">
    <property type="entry name" value="ALDH_SSADH1_GabD1"/>
    <property type="match status" value="1"/>
</dbReference>
<dbReference type="Proteomes" id="UP000467193">
    <property type="component" value="Chromosome"/>
</dbReference>
<dbReference type="InterPro" id="IPR044148">
    <property type="entry name" value="ALDH_GabD1-like"/>
</dbReference>
<dbReference type="FunFam" id="3.40.605.10:FF:000012">
    <property type="entry name" value="NAD-dependent succinate-semialdehyde dehydrogenase"/>
    <property type="match status" value="1"/>
</dbReference>
<sequence length="447" mass="48215">MSSYTVIDPRSGEELTSYPVDTDAEIDAKLDTAHGAYKTWARQTIEERVALLQRLAELHEERQDALAEIIQKEMGKSREDALGEIGVCISIYRYYAENAAAFLADETIEVTSGPGTAIVQRRPVGILLGIMPWNFPYYQVARFAGPNLALGNTILLKPAPQCPESGLALQGLFDDAGFPAGTYNNVFATNEQVERIIGDPRVQGVSVTGSERAGAAVAEIAGRNLKKVVLELGGSDPFIVLGVSDMDEAVDAAFEARMENTGQSCNAGKRVIVLDELYDDFVARYTAKMLARPASPVSSLVAAERLSDQVGRAVASGATLQTSGERDGAWFPPGVLTGVQPGGDVFYEEFFGPVAMVFRVQDEDEAIRIANDTPFGLGSYLFTTDADQANRVAEQLEAGMVYINGFGGEGAELPFGGVKRSGFGRELGRHGIDEFANKKLIRTLRQP</sequence>
<organism evidence="6 7">
    <name type="scientific">Mycolicibacterium sediminis</name>
    <dbReference type="NCBI Taxonomy" id="1286180"/>
    <lineage>
        <taxon>Bacteria</taxon>
        <taxon>Bacillati</taxon>
        <taxon>Actinomycetota</taxon>
        <taxon>Actinomycetes</taxon>
        <taxon>Mycobacteriales</taxon>
        <taxon>Mycobacteriaceae</taxon>
        <taxon>Mycolicibacterium</taxon>
    </lineage>
</organism>
<dbReference type="EMBL" id="AP022588">
    <property type="protein sequence ID" value="BBY27466.1"/>
    <property type="molecule type" value="Genomic_DNA"/>
</dbReference>
<dbReference type="GO" id="GO:0004777">
    <property type="term" value="F:succinate-semialdehyde dehydrogenase (NAD+) activity"/>
    <property type="evidence" value="ECO:0007669"/>
    <property type="project" value="TreeGrafter"/>
</dbReference>
<dbReference type="SUPFAM" id="SSF53720">
    <property type="entry name" value="ALDH-like"/>
    <property type="match status" value="1"/>
</dbReference>
<dbReference type="GO" id="GO:0004030">
    <property type="term" value="F:aldehyde dehydrogenase [NAD(P)+] activity"/>
    <property type="evidence" value="ECO:0007669"/>
    <property type="project" value="InterPro"/>
</dbReference>
<keyword evidence="7" id="KW-1185">Reference proteome</keyword>
<comment type="similarity">
    <text evidence="1">Belongs to the aldehyde dehydrogenase family.</text>
</comment>
<dbReference type="PANTHER" id="PTHR43217:SF2">
    <property type="entry name" value="SUCCINATE-SEMIALDEHYDE DEHYDROGENASE [NADP(+)]"/>
    <property type="match status" value="1"/>
</dbReference>
<keyword evidence="3" id="KW-0560">Oxidoreductase</keyword>
<keyword evidence="2" id="KW-0521">NADP</keyword>
<dbReference type="InterPro" id="IPR016162">
    <property type="entry name" value="Ald_DH_N"/>
</dbReference>
<dbReference type="InterPro" id="IPR047110">
    <property type="entry name" value="GABD/Sad-like"/>
</dbReference>
<evidence type="ECO:0000256" key="4">
    <source>
        <dbReference type="SAM" id="Coils"/>
    </source>
</evidence>
<keyword evidence="4" id="KW-0175">Coiled coil</keyword>
<feature type="coiled-coil region" evidence="4">
    <location>
        <begin position="41"/>
        <end position="68"/>
    </location>
</feature>
<dbReference type="Pfam" id="PF00171">
    <property type="entry name" value="Aldedh"/>
    <property type="match status" value="1"/>
</dbReference>
<dbReference type="PANTHER" id="PTHR43217">
    <property type="entry name" value="SUCCINATE SEMIALDEHYDE DEHYDROGENASE [NAD(P)+] SAD"/>
    <property type="match status" value="1"/>
</dbReference>
<feature type="domain" description="Aldehyde dehydrogenase" evidence="5">
    <location>
        <begin position="4"/>
        <end position="440"/>
    </location>
</feature>
<dbReference type="KEGG" id="msei:MSEDJ_15620"/>